<evidence type="ECO:0000313" key="1">
    <source>
        <dbReference type="EMBL" id="DAD84504.1"/>
    </source>
</evidence>
<reference evidence="1" key="1">
    <citation type="journal article" date="2021" name="Proc. Natl. Acad. Sci. U.S.A.">
        <title>A Catalog of Tens of Thousands of Viruses from Human Metagenomes Reveals Hidden Associations with Chronic Diseases.</title>
        <authorList>
            <person name="Tisza M.J."/>
            <person name="Buck C.B."/>
        </authorList>
    </citation>
    <scope>NUCLEOTIDE SEQUENCE</scope>
    <source>
        <strain evidence="1">CtCjb12</strain>
    </source>
</reference>
<name>A0A8S5MQT4_9CAUD</name>
<sequence length="74" mass="8586">MKFYYDGVLICSAKTKECKYAVVYPDSKKVWAMHSRHYSLAAAQEMLKRVKRGMSFYDPEKAASMRVVPLEKCD</sequence>
<proteinExistence type="predicted"/>
<organism evidence="1">
    <name type="scientific">Myoviridae sp. ctCjb12</name>
    <dbReference type="NCBI Taxonomy" id="2826631"/>
    <lineage>
        <taxon>Viruses</taxon>
        <taxon>Duplodnaviria</taxon>
        <taxon>Heunggongvirae</taxon>
        <taxon>Uroviricota</taxon>
        <taxon>Caudoviricetes</taxon>
    </lineage>
</organism>
<protein>
    <submittedName>
        <fullName evidence="1">Uncharacterized protein</fullName>
    </submittedName>
</protein>
<accession>A0A8S5MQT4</accession>
<dbReference type="EMBL" id="BK014960">
    <property type="protein sequence ID" value="DAD84504.1"/>
    <property type="molecule type" value="Genomic_DNA"/>
</dbReference>